<dbReference type="Proteomes" id="UP001651690">
    <property type="component" value="Unassembled WGS sequence"/>
</dbReference>
<dbReference type="RefSeq" id="WP_255059984.1">
    <property type="nucleotide sequence ID" value="NZ_JANDBD010000004.1"/>
</dbReference>
<sequence>MSTTTLDVVSVPHLVAHPGTSPSVTVPMVGAAAPDVDDVWGHLAEPADFFGLVIPPVAVLADALRAVVPAPTLSAVTVTLVAGESRFVVTAAPVRPVRSEPVRIDRCDVDVPLTLPEDPHWQRMAARTTSRADRDQLRRWLAARGVADAVCAHGPFVPFLGALIYTRDGDTLGVDNPEPVSLLAQLQRSGAIDDVRRVTVGPADGDTVWWLSPDYELHPVSAIGDTVHPISGDAPTFARLP</sequence>
<organism evidence="1 2">
    <name type="scientific">Mycolicibacterium arenosum</name>
    <dbReference type="NCBI Taxonomy" id="2952157"/>
    <lineage>
        <taxon>Bacteria</taxon>
        <taxon>Bacillati</taxon>
        <taxon>Actinomycetota</taxon>
        <taxon>Actinomycetes</taxon>
        <taxon>Mycobacteriales</taxon>
        <taxon>Mycobacteriaceae</taxon>
        <taxon>Mycolicibacterium</taxon>
    </lineage>
</organism>
<comment type="caution">
    <text evidence="1">The sequence shown here is derived from an EMBL/GenBank/DDBJ whole genome shotgun (WGS) entry which is preliminary data.</text>
</comment>
<evidence type="ECO:0000313" key="1">
    <source>
        <dbReference type="EMBL" id="MCP9272764.1"/>
    </source>
</evidence>
<keyword evidence="2" id="KW-1185">Reference proteome</keyword>
<protein>
    <submittedName>
        <fullName evidence="1">Uncharacterized protein</fullName>
    </submittedName>
</protein>
<accession>A0ABT1M0T3</accession>
<dbReference type="EMBL" id="JANDBD010000004">
    <property type="protein sequence ID" value="MCP9272764.1"/>
    <property type="molecule type" value="Genomic_DNA"/>
</dbReference>
<proteinExistence type="predicted"/>
<reference evidence="1 2" key="1">
    <citation type="submission" date="2022-06" db="EMBL/GenBank/DDBJ databases">
        <title>Mycolicibacterium sp. CAU 1645 isolated from seawater.</title>
        <authorList>
            <person name="Kim W."/>
        </authorList>
    </citation>
    <scope>NUCLEOTIDE SEQUENCE [LARGE SCALE GENOMIC DNA]</scope>
    <source>
        <strain evidence="1 2">CAU 1645</strain>
    </source>
</reference>
<name>A0ABT1M0T3_9MYCO</name>
<evidence type="ECO:0000313" key="2">
    <source>
        <dbReference type="Proteomes" id="UP001651690"/>
    </source>
</evidence>
<gene>
    <name evidence="1" type="ORF">NM203_11270</name>
</gene>